<dbReference type="EMBL" id="RCUV01000013">
    <property type="protein sequence ID" value="RLP69397.1"/>
    <property type="molecule type" value="Genomic_DNA"/>
</dbReference>
<reference evidence="1 2" key="1">
    <citation type="submission" date="2018-10" db="EMBL/GenBank/DDBJ databases">
        <authorList>
            <person name="Li J."/>
        </authorList>
    </citation>
    <scope>NUCLEOTIDE SEQUENCE [LARGE SCALE GENOMIC DNA]</scope>
    <source>
        <strain evidence="1 2">CCTCC AB209002</strain>
    </source>
</reference>
<accession>A0A3L6ZNB7</accession>
<comment type="caution">
    <text evidence="1">The sequence shown here is derived from an EMBL/GenBank/DDBJ whole genome shotgun (WGS) entry which is preliminary data.</text>
</comment>
<proteinExistence type="predicted"/>
<evidence type="ECO:0000313" key="1">
    <source>
        <dbReference type="EMBL" id="RLP69397.1"/>
    </source>
</evidence>
<name>A0A3L6ZNB7_9MICO</name>
<protein>
    <submittedName>
        <fullName evidence="1">Uncharacterized protein</fullName>
    </submittedName>
</protein>
<gene>
    <name evidence="1" type="ORF">D9V29_11795</name>
</gene>
<dbReference type="Proteomes" id="UP000270299">
    <property type="component" value="Unassembled WGS sequence"/>
</dbReference>
<dbReference type="AlphaFoldDB" id="A0A3L6ZNB7"/>
<evidence type="ECO:0000313" key="2">
    <source>
        <dbReference type="Proteomes" id="UP000270299"/>
    </source>
</evidence>
<organism evidence="1 2">
    <name type="scientific">Mycetocola manganoxydans</name>
    <dbReference type="NCBI Taxonomy" id="699879"/>
    <lineage>
        <taxon>Bacteria</taxon>
        <taxon>Bacillati</taxon>
        <taxon>Actinomycetota</taxon>
        <taxon>Actinomycetes</taxon>
        <taxon>Micrococcales</taxon>
        <taxon>Microbacteriaceae</taxon>
        <taxon>Mycetocola</taxon>
    </lineage>
</organism>
<dbReference type="RefSeq" id="WP_121673528.1">
    <property type="nucleotide sequence ID" value="NZ_RCUV01000013.1"/>
</dbReference>
<sequence length="89" mass="10133">MEIHEFRDPYAARRRSPEHLRKDGAISSRDEVAWLRREAQIQWMADNDIPWTIDELEERIATMGTARAMTAGLAAALAVKKAGSQVELR</sequence>
<keyword evidence="2" id="KW-1185">Reference proteome</keyword>